<comment type="similarity">
    <text evidence="1 6">Belongs to the annexin family.</text>
</comment>
<dbReference type="SUPFAM" id="SSF47874">
    <property type="entry name" value="Annexin"/>
    <property type="match status" value="2"/>
</dbReference>
<name>A0AAN9TM40_9HEMI</name>
<organism evidence="7 8">
    <name type="scientific">Parthenolecanium corni</name>
    <dbReference type="NCBI Taxonomy" id="536013"/>
    <lineage>
        <taxon>Eukaryota</taxon>
        <taxon>Metazoa</taxon>
        <taxon>Ecdysozoa</taxon>
        <taxon>Arthropoda</taxon>
        <taxon>Hexapoda</taxon>
        <taxon>Insecta</taxon>
        <taxon>Pterygota</taxon>
        <taxon>Neoptera</taxon>
        <taxon>Paraneoptera</taxon>
        <taxon>Hemiptera</taxon>
        <taxon>Sternorrhyncha</taxon>
        <taxon>Coccoidea</taxon>
        <taxon>Coccidae</taxon>
        <taxon>Parthenolecanium</taxon>
    </lineage>
</organism>
<comment type="domain">
    <text evidence="6">A pair of annexin repeats may form one binding site for calcium and phospholipid.</text>
</comment>
<keyword evidence="5 6" id="KW-0111">Calcium/phospholipid-binding</keyword>
<dbReference type="Pfam" id="PF00191">
    <property type="entry name" value="Annexin"/>
    <property type="match status" value="7"/>
</dbReference>
<reference evidence="7 8" key="1">
    <citation type="submission" date="2024-03" db="EMBL/GenBank/DDBJ databases">
        <title>Adaptation during the transition from Ophiocordyceps entomopathogen to insect associate is accompanied by gene loss and intensified selection.</title>
        <authorList>
            <person name="Ward C.M."/>
            <person name="Onetto C.A."/>
            <person name="Borneman A.R."/>
        </authorList>
    </citation>
    <scope>NUCLEOTIDE SEQUENCE [LARGE SCALE GENOMIC DNA]</scope>
    <source>
        <strain evidence="7">AWRI1</strain>
        <tissue evidence="7">Single Adult Female</tissue>
    </source>
</reference>
<gene>
    <name evidence="7" type="ORF">V9T40_006357</name>
</gene>
<accession>A0AAN9TM40</accession>
<dbReference type="InterPro" id="IPR037104">
    <property type="entry name" value="Annexin_sf"/>
</dbReference>
<dbReference type="FunFam" id="1.10.220.10:FF:000004">
    <property type="entry name" value="Annexin"/>
    <property type="match status" value="1"/>
</dbReference>
<keyword evidence="3 6" id="KW-0106">Calcium</keyword>
<proteinExistence type="inferred from homology"/>
<dbReference type="GO" id="GO:0005544">
    <property type="term" value="F:calcium-dependent phospholipid binding"/>
    <property type="evidence" value="ECO:0007669"/>
    <property type="project" value="UniProtKB-KW"/>
</dbReference>
<sequence length="516" mass="57906">MTKKNILPTYLLQSTPTVESNPMLNLAKAAVILRKSLKKKDVDEEVVIAILTSCSNEQRHEMAKIYYRTNGRNLEKDLRRKFCGNLESLIVGLIYPPTDYFARQFYKALQGLEVDANTIIEVLVTKTDAEIKEIADSYEKVEYIQCPAVYFANQLHRAVGGSRTDDQTLIRIIISRCEIDLVDIKKEYKRLHKKSLKNDIKTTPTVKANPGLNVAEAATTLRNAMKGFGTNEDKIIGVLTTCSNSQRQEIAKAYNAEFGRELEKDLRSELGGNFESLIVGLIYPPVEYLARQLNKAFKGMGTDANAVIEILITRTNEEIKEIAKAYEKAFNRPLVEHLCSETSGDFRKLLTLIVTATRAPVGKASPDKAQQQAEELFKAGEAKRGTSVEVFVKIFGHENYEQLRLMFEKYKAVSGHTIEQALKSELSGDLLNLTLAIVECVQSPVAYFAKQLNRAMKGTGTDDQTLVRVIVNRSEIDLGDIKKEYERLYDRTLESDVKKETSGDYKKALLALIGGP</sequence>
<dbReference type="GO" id="GO:0005886">
    <property type="term" value="C:plasma membrane"/>
    <property type="evidence" value="ECO:0007669"/>
    <property type="project" value="TreeGrafter"/>
</dbReference>
<evidence type="ECO:0000256" key="4">
    <source>
        <dbReference type="ARBA" id="ARBA00023216"/>
    </source>
</evidence>
<dbReference type="GO" id="GO:0005634">
    <property type="term" value="C:nucleus"/>
    <property type="evidence" value="ECO:0007669"/>
    <property type="project" value="TreeGrafter"/>
</dbReference>
<dbReference type="InterPro" id="IPR018252">
    <property type="entry name" value="Annexin_repeat_CS"/>
</dbReference>
<dbReference type="PANTHER" id="PTHR10502">
    <property type="entry name" value="ANNEXIN"/>
    <property type="match status" value="1"/>
</dbReference>
<protein>
    <recommendedName>
        <fullName evidence="6">Annexin</fullName>
    </recommendedName>
</protein>
<evidence type="ECO:0000256" key="1">
    <source>
        <dbReference type="ARBA" id="ARBA00007831"/>
    </source>
</evidence>
<dbReference type="AlphaFoldDB" id="A0AAN9TM40"/>
<comment type="caution">
    <text evidence="7">The sequence shown here is derived from an EMBL/GenBank/DDBJ whole genome shotgun (WGS) entry which is preliminary data.</text>
</comment>
<dbReference type="PROSITE" id="PS00223">
    <property type="entry name" value="ANNEXIN_1"/>
    <property type="match status" value="2"/>
</dbReference>
<evidence type="ECO:0000313" key="8">
    <source>
        <dbReference type="Proteomes" id="UP001367676"/>
    </source>
</evidence>
<dbReference type="FunFam" id="1.10.220.10:FF:000003">
    <property type="entry name" value="Annexin"/>
    <property type="match status" value="1"/>
</dbReference>
<dbReference type="PROSITE" id="PS51897">
    <property type="entry name" value="ANNEXIN_2"/>
    <property type="match status" value="6"/>
</dbReference>
<dbReference type="InterPro" id="IPR001464">
    <property type="entry name" value="Annexin"/>
</dbReference>
<evidence type="ECO:0000256" key="6">
    <source>
        <dbReference type="RuleBase" id="RU003540"/>
    </source>
</evidence>
<keyword evidence="8" id="KW-1185">Reference proteome</keyword>
<dbReference type="FunFam" id="1.10.220.10:FF:000002">
    <property type="entry name" value="Annexin"/>
    <property type="match status" value="1"/>
</dbReference>
<dbReference type="PRINTS" id="PR00196">
    <property type="entry name" value="ANNEXIN"/>
</dbReference>
<evidence type="ECO:0000313" key="7">
    <source>
        <dbReference type="EMBL" id="KAK7598122.1"/>
    </source>
</evidence>
<dbReference type="GO" id="GO:0005509">
    <property type="term" value="F:calcium ion binding"/>
    <property type="evidence" value="ECO:0007669"/>
    <property type="project" value="InterPro"/>
</dbReference>
<dbReference type="EMBL" id="JBBCAQ010000014">
    <property type="protein sequence ID" value="KAK7598122.1"/>
    <property type="molecule type" value="Genomic_DNA"/>
</dbReference>
<keyword evidence="4 6" id="KW-0041">Annexin</keyword>
<dbReference type="SMART" id="SM00335">
    <property type="entry name" value="ANX"/>
    <property type="match status" value="6"/>
</dbReference>
<evidence type="ECO:0000256" key="3">
    <source>
        <dbReference type="ARBA" id="ARBA00022837"/>
    </source>
</evidence>
<dbReference type="InterPro" id="IPR018502">
    <property type="entry name" value="Annexin_repeat"/>
</dbReference>
<dbReference type="PANTHER" id="PTHR10502:SF177">
    <property type="entry name" value="ANNEXIN B10"/>
    <property type="match status" value="1"/>
</dbReference>
<evidence type="ECO:0000256" key="5">
    <source>
        <dbReference type="ARBA" id="ARBA00023302"/>
    </source>
</evidence>
<dbReference type="Gene3D" id="1.10.220.10">
    <property type="entry name" value="Annexin"/>
    <property type="match status" value="7"/>
</dbReference>
<dbReference type="Proteomes" id="UP001367676">
    <property type="component" value="Unassembled WGS sequence"/>
</dbReference>
<dbReference type="GO" id="GO:0001786">
    <property type="term" value="F:phosphatidylserine binding"/>
    <property type="evidence" value="ECO:0007669"/>
    <property type="project" value="TreeGrafter"/>
</dbReference>
<dbReference type="GO" id="GO:0012506">
    <property type="term" value="C:vesicle membrane"/>
    <property type="evidence" value="ECO:0007669"/>
    <property type="project" value="TreeGrafter"/>
</dbReference>
<evidence type="ECO:0000256" key="2">
    <source>
        <dbReference type="ARBA" id="ARBA00022737"/>
    </source>
</evidence>
<keyword evidence="2 6" id="KW-0677">Repeat</keyword>
<dbReference type="GO" id="GO:0005737">
    <property type="term" value="C:cytoplasm"/>
    <property type="evidence" value="ECO:0007669"/>
    <property type="project" value="TreeGrafter"/>
</dbReference>
<dbReference type="FunFam" id="1.10.220.10:FF:000001">
    <property type="entry name" value="Annexin"/>
    <property type="match status" value="1"/>
</dbReference>